<accession>A0A553ND90</accession>
<dbReference type="GO" id="GO:0003729">
    <property type="term" value="F:mRNA binding"/>
    <property type="evidence" value="ECO:0007669"/>
    <property type="project" value="InterPro"/>
</dbReference>
<protein>
    <recommendedName>
        <fullName evidence="4">Histone RNA hairpin-binding protein RNA-binding domain-containing protein</fullName>
    </recommendedName>
</protein>
<comment type="caution">
    <text evidence="5">The sequence shown here is derived from an EMBL/GenBank/DDBJ whole genome shotgun (WGS) entry which is preliminary data.</text>
</comment>
<feature type="region of interest" description="Disordered" evidence="3">
    <location>
        <begin position="51"/>
        <end position="93"/>
    </location>
</feature>
<evidence type="ECO:0000256" key="2">
    <source>
        <dbReference type="ARBA" id="ARBA00022884"/>
    </source>
</evidence>
<dbReference type="FunFam" id="1.10.8.1120:FF:000001">
    <property type="entry name" value="Histone RNA hairpin-binding protein-like"/>
    <property type="match status" value="1"/>
</dbReference>
<feature type="compositionally biased region" description="Basic and acidic residues" evidence="3">
    <location>
        <begin position="1"/>
        <end position="15"/>
    </location>
</feature>
<dbReference type="InterPro" id="IPR026502">
    <property type="entry name" value="SLBP1/SLBP2"/>
</dbReference>
<feature type="compositionally biased region" description="Basic and acidic residues" evidence="3">
    <location>
        <begin position="184"/>
        <end position="198"/>
    </location>
</feature>
<dbReference type="PANTHER" id="PTHR17408">
    <property type="entry name" value="HISTONE RNA HAIRPIN-BINDING PROTEIN"/>
    <property type="match status" value="1"/>
</dbReference>
<dbReference type="GO" id="GO:0005737">
    <property type="term" value="C:cytoplasm"/>
    <property type="evidence" value="ECO:0007669"/>
    <property type="project" value="TreeGrafter"/>
</dbReference>
<feature type="compositionally biased region" description="Basic and acidic residues" evidence="3">
    <location>
        <begin position="230"/>
        <end position="245"/>
    </location>
</feature>
<dbReference type="InterPro" id="IPR029344">
    <property type="entry name" value="SLBP_RNA_bind"/>
</dbReference>
<dbReference type="GO" id="GO:0051028">
    <property type="term" value="P:mRNA transport"/>
    <property type="evidence" value="ECO:0007669"/>
    <property type="project" value="TreeGrafter"/>
</dbReference>
<dbReference type="AlphaFoldDB" id="A0A553ND90"/>
<comment type="similarity">
    <text evidence="1">Belongs to the SLBP family.</text>
</comment>
<feature type="compositionally biased region" description="Basic and acidic residues" evidence="3">
    <location>
        <begin position="65"/>
        <end position="84"/>
    </location>
</feature>
<dbReference type="PANTHER" id="PTHR17408:SF0">
    <property type="entry name" value="HISTONE RNA HAIRPIN-BINDING PROTEIN"/>
    <property type="match status" value="1"/>
</dbReference>
<dbReference type="Pfam" id="PF15247">
    <property type="entry name" value="SLBP_RNA_bind"/>
    <property type="match status" value="1"/>
</dbReference>
<dbReference type="EMBL" id="VCGU01000458">
    <property type="protein sequence ID" value="TRY63410.1"/>
    <property type="molecule type" value="Genomic_DNA"/>
</dbReference>
<proteinExistence type="inferred from homology"/>
<sequence>MASRPERTSRLDSRSRMRPPAAQPARIEAKGTTLLRDREDTFDIGHWNSSSLARRERSRSQHSCDSSRGEREEDEAVLQRREKQISFGKNTPDYDRYIKAIPKHERTAGMPRTPNKYRKFSRRQWDGLVKVWKRNLHRWDKLDSSDEENDSSHLSVKPSPQPVMRSNFLTNKDVANGAWTQSKNWEEELKEAEARLDQYDQVDSDGTAGEQRTGLYQDQAFPGEATQDPTTKESTHTEVATHDDEASNSPVEEIEFID</sequence>
<evidence type="ECO:0000313" key="6">
    <source>
        <dbReference type="Proteomes" id="UP000318571"/>
    </source>
</evidence>
<keyword evidence="2" id="KW-0694">RNA-binding</keyword>
<organism evidence="5 6">
    <name type="scientific">Tigriopus californicus</name>
    <name type="common">Marine copepod</name>
    <dbReference type="NCBI Taxonomy" id="6832"/>
    <lineage>
        <taxon>Eukaryota</taxon>
        <taxon>Metazoa</taxon>
        <taxon>Ecdysozoa</taxon>
        <taxon>Arthropoda</taxon>
        <taxon>Crustacea</taxon>
        <taxon>Multicrustacea</taxon>
        <taxon>Hexanauplia</taxon>
        <taxon>Copepoda</taxon>
        <taxon>Harpacticoida</taxon>
        <taxon>Harpacticidae</taxon>
        <taxon>Tigriopus</taxon>
    </lineage>
</organism>
<dbReference type="GO" id="GO:0071204">
    <property type="term" value="C:histone pre-mRNA 3'end processing complex"/>
    <property type="evidence" value="ECO:0007669"/>
    <property type="project" value="TreeGrafter"/>
</dbReference>
<reference evidence="5 6" key="1">
    <citation type="journal article" date="2018" name="Nat. Ecol. Evol.">
        <title>Genomic signatures of mitonuclear coevolution across populations of Tigriopus californicus.</title>
        <authorList>
            <person name="Barreto F.S."/>
            <person name="Watson E.T."/>
            <person name="Lima T.G."/>
            <person name="Willett C.S."/>
            <person name="Edmands S."/>
            <person name="Li W."/>
            <person name="Burton R.S."/>
        </authorList>
    </citation>
    <scope>NUCLEOTIDE SEQUENCE [LARGE SCALE GENOMIC DNA]</scope>
    <source>
        <strain evidence="5 6">San Diego</strain>
    </source>
</reference>
<keyword evidence="6" id="KW-1185">Reference proteome</keyword>
<gene>
    <name evidence="5" type="ORF">TCAL_02642</name>
</gene>
<dbReference type="GO" id="GO:0071207">
    <property type="term" value="F:histone pre-mRNA stem-loop binding"/>
    <property type="evidence" value="ECO:0007669"/>
    <property type="project" value="TreeGrafter"/>
</dbReference>
<dbReference type="STRING" id="6832.A0A553ND90"/>
<evidence type="ECO:0000259" key="4">
    <source>
        <dbReference type="Pfam" id="PF15247"/>
    </source>
</evidence>
<evidence type="ECO:0000256" key="3">
    <source>
        <dbReference type="SAM" id="MobiDB-lite"/>
    </source>
</evidence>
<dbReference type="GO" id="GO:0006398">
    <property type="term" value="P:mRNA 3'-end processing by stem-loop binding and cleavage"/>
    <property type="evidence" value="ECO:0007669"/>
    <property type="project" value="TreeGrafter"/>
</dbReference>
<evidence type="ECO:0000256" key="1">
    <source>
        <dbReference type="ARBA" id="ARBA00006151"/>
    </source>
</evidence>
<name>A0A553ND90_TIGCA</name>
<dbReference type="Gene3D" id="1.10.8.1120">
    <property type="entry name" value="Histone RNA hairpin-binding protein RNA-binding domain"/>
    <property type="match status" value="1"/>
</dbReference>
<feature type="domain" description="Histone RNA hairpin-binding protein RNA-binding" evidence="4">
    <location>
        <begin position="73"/>
        <end position="141"/>
    </location>
</feature>
<dbReference type="InterPro" id="IPR038294">
    <property type="entry name" value="SLBP_RNA_bind_sf"/>
</dbReference>
<feature type="region of interest" description="Disordered" evidence="3">
    <location>
        <begin position="179"/>
        <end position="258"/>
    </location>
</feature>
<dbReference type="GO" id="GO:0007076">
    <property type="term" value="P:mitotic chromosome condensation"/>
    <property type="evidence" value="ECO:0007669"/>
    <property type="project" value="UniProtKB-ARBA"/>
</dbReference>
<feature type="region of interest" description="Disordered" evidence="3">
    <location>
        <begin position="143"/>
        <end position="166"/>
    </location>
</feature>
<feature type="region of interest" description="Disordered" evidence="3">
    <location>
        <begin position="1"/>
        <end position="34"/>
    </location>
</feature>
<dbReference type="Proteomes" id="UP000318571">
    <property type="component" value="Chromosome 10"/>
</dbReference>
<evidence type="ECO:0000313" key="5">
    <source>
        <dbReference type="EMBL" id="TRY63410.1"/>
    </source>
</evidence>